<feature type="transmembrane region" description="Helical" evidence="5">
    <location>
        <begin position="96"/>
        <end position="114"/>
    </location>
</feature>
<sequence>MSTIREGMSEYWGDAWAAWNRFWFTPTAPATLSAIRVFAGAMLFYTHLVWSRDLYAFFGPNGWLPLDYYAFQRGYYEDGMLPSFAWSLFQHLHSPLLIWLIHIVALVCFFMLMIGLFSRWVAVLSAFFAIMYAVRVTPGAYFGLDKINCLLAMYLMLGPCGARYSVDRLWRMRKGATGDVPKSVMANVAIRLIQLHMCAIYLYAGLGKLEGQTWWTGEAIWLSIASLEYQSLDVTWLGHFPWIMNLLAHTTVAFELFYPFLIWPRFTRPWMLATAVGMHLFIAMCMGMITFGVVMLIGNLAFVRPTTVRKVMDPLARRFALFVLGDKAG</sequence>
<keyword evidence="4 5" id="KW-0472">Membrane</keyword>
<gene>
    <name evidence="7" type="ORF">NG895_15520</name>
</gene>
<protein>
    <submittedName>
        <fullName evidence="7">HTTM domain-containing protein</fullName>
    </submittedName>
</protein>
<keyword evidence="2 5" id="KW-0812">Transmembrane</keyword>
<organism evidence="7 8">
    <name type="scientific">Aeoliella straminimaris</name>
    <dbReference type="NCBI Taxonomy" id="2954799"/>
    <lineage>
        <taxon>Bacteria</taxon>
        <taxon>Pseudomonadati</taxon>
        <taxon>Planctomycetota</taxon>
        <taxon>Planctomycetia</taxon>
        <taxon>Pirellulales</taxon>
        <taxon>Lacipirellulaceae</taxon>
        <taxon>Aeoliella</taxon>
    </lineage>
</organism>
<comment type="caution">
    <text evidence="7">The sequence shown here is derived from an EMBL/GenBank/DDBJ whole genome shotgun (WGS) entry which is preliminary data.</text>
</comment>
<evidence type="ECO:0000313" key="8">
    <source>
        <dbReference type="Proteomes" id="UP001155241"/>
    </source>
</evidence>
<feature type="transmembrane region" description="Helical" evidence="5">
    <location>
        <begin position="242"/>
        <end position="263"/>
    </location>
</feature>
<evidence type="ECO:0000256" key="4">
    <source>
        <dbReference type="ARBA" id="ARBA00023136"/>
    </source>
</evidence>
<dbReference type="SMART" id="SM00752">
    <property type="entry name" value="HTTM"/>
    <property type="match status" value="1"/>
</dbReference>
<feature type="transmembrane region" description="Helical" evidence="5">
    <location>
        <begin position="275"/>
        <end position="302"/>
    </location>
</feature>
<name>A0A9X2FAC0_9BACT</name>
<keyword evidence="8" id="KW-1185">Reference proteome</keyword>
<evidence type="ECO:0000313" key="7">
    <source>
        <dbReference type="EMBL" id="MCO6045320.1"/>
    </source>
</evidence>
<dbReference type="AlphaFoldDB" id="A0A9X2FAC0"/>
<feature type="domain" description="HTTM-like" evidence="6">
    <location>
        <begin position="24"/>
        <end position="307"/>
    </location>
</feature>
<evidence type="ECO:0000256" key="5">
    <source>
        <dbReference type="SAM" id="Phobius"/>
    </source>
</evidence>
<dbReference type="RefSeq" id="WP_252853436.1">
    <property type="nucleotide sequence ID" value="NZ_JAMXLR010000055.1"/>
</dbReference>
<dbReference type="Proteomes" id="UP001155241">
    <property type="component" value="Unassembled WGS sequence"/>
</dbReference>
<evidence type="ECO:0000259" key="6">
    <source>
        <dbReference type="SMART" id="SM00752"/>
    </source>
</evidence>
<evidence type="ECO:0000256" key="1">
    <source>
        <dbReference type="ARBA" id="ARBA00004127"/>
    </source>
</evidence>
<feature type="transmembrane region" description="Helical" evidence="5">
    <location>
        <begin position="147"/>
        <end position="164"/>
    </location>
</feature>
<feature type="transmembrane region" description="Helical" evidence="5">
    <location>
        <begin position="30"/>
        <end position="50"/>
    </location>
</feature>
<dbReference type="PANTHER" id="PTHR39535:SF2">
    <property type="entry name" value="HTTM DOMAIN-CONTAINING PROTEIN"/>
    <property type="match status" value="1"/>
</dbReference>
<dbReference type="InterPro" id="IPR011020">
    <property type="entry name" value="HTTM-like"/>
</dbReference>
<dbReference type="PANTHER" id="PTHR39535">
    <property type="entry name" value="SPORULATION-DELAYING PROTEIN SDPB"/>
    <property type="match status" value="1"/>
</dbReference>
<dbReference type="EMBL" id="JAMXLR010000055">
    <property type="protein sequence ID" value="MCO6045320.1"/>
    <property type="molecule type" value="Genomic_DNA"/>
</dbReference>
<evidence type="ECO:0000256" key="3">
    <source>
        <dbReference type="ARBA" id="ARBA00022989"/>
    </source>
</evidence>
<reference evidence="7" key="1">
    <citation type="submission" date="2022-06" db="EMBL/GenBank/DDBJ databases">
        <title>Aeoliella straminimaris, a novel planctomycete from sediments.</title>
        <authorList>
            <person name="Vitorino I.R."/>
            <person name="Lage O.M."/>
        </authorList>
    </citation>
    <scope>NUCLEOTIDE SEQUENCE</scope>
    <source>
        <strain evidence="7">ICT_H6.2</strain>
    </source>
</reference>
<feature type="transmembrane region" description="Helical" evidence="5">
    <location>
        <begin position="121"/>
        <end position="141"/>
    </location>
</feature>
<accession>A0A9X2FAC0</accession>
<dbReference type="InterPro" id="IPR052964">
    <property type="entry name" value="Sporulation_signal_mat"/>
</dbReference>
<proteinExistence type="predicted"/>
<keyword evidence="3 5" id="KW-1133">Transmembrane helix</keyword>
<dbReference type="GO" id="GO:0012505">
    <property type="term" value="C:endomembrane system"/>
    <property type="evidence" value="ECO:0007669"/>
    <property type="project" value="UniProtKB-SubCell"/>
</dbReference>
<evidence type="ECO:0000256" key="2">
    <source>
        <dbReference type="ARBA" id="ARBA00022692"/>
    </source>
</evidence>
<feature type="transmembrane region" description="Helical" evidence="5">
    <location>
        <begin position="184"/>
        <end position="204"/>
    </location>
</feature>
<comment type="subcellular location">
    <subcellularLocation>
        <location evidence="1">Endomembrane system</location>
        <topology evidence="1">Multi-pass membrane protein</topology>
    </subcellularLocation>
</comment>